<gene>
    <name evidence="2" type="ORF">MRATA1EN1_LOCUS12828</name>
</gene>
<evidence type="ECO:0000313" key="2">
    <source>
        <dbReference type="EMBL" id="CAI9163866.1"/>
    </source>
</evidence>
<feature type="compositionally biased region" description="Low complexity" evidence="1">
    <location>
        <begin position="61"/>
        <end position="77"/>
    </location>
</feature>
<reference evidence="2" key="1">
    <citation type="submission" date="2023-04" db="EMBL/GenBank/DDBJ databases">
        <authorList>
            <consortium name="ELIXIR-Norway"/>
        </authorList>
    </citation>
    <scope>NUCLEOTIDE SEQUENCE [LARGE SCALE GENOMIC DNA]</scope>
</reference>
<sequence>MKESPGVKAAVTLGSRVGARVGYWNRDLGELGGGGLGATHFLSPCPPQAPAGQRPLPAPGLPEGAPAPGSAGCCPLGQQASEELGGGAPGKPAAPMVFNAVQRERPSNRRKRHFLQAVTVVSGTVVVLEAAWPPASRISPLVPGNLLL</sequence>
<protein>
    <submittedName>
        <fullName evidence="2">Uncharacterized protein</fullName>
    </submittedName>
</protein>
<dbReference type="EMBL" id="OX459957">
    <property type="protein sequence ID" value="CAI9163866.1"/>
    <property type="molecule type" value="Genomic_DNA"/>
</dbReference>
<organism evidence="2 3">
    <name type="scientific">Rangifer tarandus platyrhynchus</name>
    <name type="common">Svalbard reindeer</name>
    <dbReference type="NCBI Taxonomy" id="3082113"/>
    <lineage>
        <taxon>Eukaryota</taxon>
        <taxon>Metazoa</taxon>
        <taxon>Chordata</taxon>
        <taxon>Craniata</taxon>
        <taxon>Vertebrata</taxon>
        <taxon>Euteleostomi</taxon>
        <taxon>Mammalia</taxon>
        <taxon>Eutheria</taxon>
        <taxon>Laurasiatheria</taxon>
        <taxon>Artiodactyla</taxon>
        <taxon>Ruminantia</taxon>
        <taxon>Pecora</taxon>
        <taxon>Cervidae</taxon>
        <taxon>Odocoileinae</taxon>
        <taxon>Rangifer</taxon>
    </lineage>
</organism>
<keyword evidence="3" id="KW-1185">Reference proteome</keyword>
<evidence type="ECO:0000256" key="1">
    <source>
        <dbReference type="SAM" id="MobiDB-lite"/>
    </source>
</evidence>
<dbReference type="Proteomes" id="UP001176941">
    <property type="component" value="Chromosome 21"/>
</dbReference>
<evidence type="ECO:0000313" key="3">
    <source>
        <dbReference type="Proteomes" id="UP001176941"/>
    </source>
</evidence>
<proteinExistence type="predicted"/>
<feature type="region of interest" description="Disordered" evidence="1">
    <location>
        <begin position="42"/>
        <end position="94"/>
    </location>
</feature>
<name>A0ABN8YTB7_RANTA</name>
<accession>A0ABN8YTB7</accession>